<dbReference type="AlphaFoldDB" id="A0A914H6E4"/>
<dbReference type="Proteomes" id="UP000887572">
    <property type="component" value="Unplaced"/>
</dbReference>
<proteinExistence type="predicted"/>
<accession>A0A914H6E4</accession>
<protein>
    <submittedName>
        <fullName evidence="2">Secreted protein</fullName>
    </submittedName>
</protein>
<evidence type="ECO:0000313" key="2">
    <source>
        <dbReference type="WBParaSite" id="Gr19_v10_g14244.t1"/>
    </source>
</evidence>
<name>A0A914H6E4_GLORO</name>
<organism evidence="1 2">
    <name type="scientific">Globodera rostochiensis</name>
    <name type="common">Golden nematode worm</name>
    <name type="synonym">Heterodera rostochiensis</name>
    <dbReference type="NCBI Taxonomy" id="31243"/>
    <lineage>
        <taxon>Eukaryota</taxon>
        <taxon>Metazoa</taxon>
        <taxon>Ecdysozoa</taxon>
        <taxon>Nematoda</taxon>
        <taxon>Chromadorea</taxon>
        <taxon>Rhabditida</taxon>
        <taxon>Tylenchina</taxon>
        <taxon>Tylenchomorpha</taxon>
        <taxon>Tylenchoidea</taxon>
        <taxon>Heteroderidae</taxon>
        <taxon>Heteroderinae</taxon>
        <taxon>Globodera</taxon>
    </lineage>
</organism>
<sequence length="95" mass="10373">MAKKKCLLRDTVRPPLLCCAYVCEMCGRHSDGAARPAICQGEGRAVGWAGPTLSAVGWASYGRLIVNRWTLVGERENGTFQRQTALKGMFEAQIS</sequence>
<evidence type="ECO:0000313" key="1">
    <source>
        <dbReference type="Proteomes" id="UP000887572"/>
    </source>
</evidence>
<keyword evidence="1" id="KW-1185">Reference proteome</keyword>
<reference evidence="2" key="1">
    <citation type="submission" date="2022-11" db="UniProtKB">
        <authorList>
            <consortium name="WormBaseParasite"/>
        </authorList>
    </citation>
    <scope>IDENTIFICATION</scope>
</reference>
<dbReference type="WBParaSite" id="Gr19_v10_g14244.t1">
    <property type="protein sequence ID" value="Gr19_v10_g14244.t1"/>
    <property type="gene ID" value="Gr19_v10_g14244"/>
</dbReference>